<dbReference type="InterPro" id="IPR042268">
    <property type="entry name" value="BamC_C"/>
</dbReference>
<protein>
    <submittedName>
        <fullName evidence="1">Outer membrane protein assembly factor BamC</fullName>
    </submittedName>
</protein>
<evidence type="ECO:0000313" key="2">
    <source>
        <dbReference type="Proteomes" id="UP000548632"/>
    </source>
</evidence>
<evidence type="ECO:0000313" key="1">
    <source>
        <dbReference type="EMBL" id="MBB1124773.1"/>
    </source>
</evidence>
<dbReference type="InterPro" id="IPR010653">
    <property type="entry name" value="NlpB/DapX"/>
</dbReference>
<dbReference type="EMBL" id="JABVCQ010000002">
    <property type="protein sequence ID" value="MBB1124773.1"/>
    <property type="molecule type" value="Genomic_DNA"/>
</dbReference>
<reference evidence="1 2" key="1">
    <citation type="journal article" date="2020" name="Arch. Microbiol.">
        <title>The genome sequence of the giant phototrophic gammaproteobacterium Thiospirillum jenense gives insight into its physiological properties and phylogenetic relationships.</title>
        <authorList>
            <person name="Imhoff J.F."/>
            <person name="Meyer T.E."/>
            <person name="Kyndt J.A."/>
        </authorList>
    </citation>
    <scope>NUCLEOTIDE SEQUENCE [LARGE SCALE GENOMIC DNA]</scope>
    <source>
        <strain evidence="1 2">DSM 216</strain>
    </source>
</reference>
<keyword evidence="2" id="KW-1185">Reference proteome</keyword>
<comment type="caution">
    <text evidence="1">The sequence shown here is derived from an EMBL/GenBank/DDBJ whole genome shotgun (WGS) entry which is preliminary data.</text>
</comment>
<proteinExistence type="predicted"/>
<dbReference type="Pfam" id="PF06804">
    <property type="entry name" value="Lipoprotein_18"/>
    <property type="match status" value="1"/>
</dbReference>
<dbReference type="Gene3D" id="3.30.310.170">
    <property type="entry name" value="Outer membrane protein assembly factor BamC"/>
    <property type="match status" value="1"/>
</dbReference>
<sequence length="402" mass="44580">MSSSRAHFLLVYGLLLGLAGCSSTQLDQYLPDQRLQYQKQTEARENLELPPDLTAVNFDDALDIPAANGTATYSNYTSGRAQQTTASAQSSPINSAVLPMVAGVTLARSGDKRWLVIQASPQRVWPQLITFWRQQGILLLEQSPTTGIIKTDWIENRADIQKDMVTNLFRKVVDGMYSSGTRDQYRVRLDTGNTPETSEIFLTHHGMQERLVNNALGQDTNSIWEPSASDPDKEVAMMRRLMLHLGVNDQRARQLLTAAPGNEAAAASELTTAPSSRSKAQLTVTNERAELLMPQPFADAWRRVGLALDRTGFAVADRDRSKGIFFVRYDDPNREPMANTGLTSRLAFWKETNKDRKVEQYQVRLVEQQGGATRVTVHDANGAADTTTTAGRILGLVEEALR</sequence>
<dbReference type="Proteomes" id="UP000548632">
    <property type="component" value="Unassembled WGS sequence"/>
</dbReference>
<organism evidence="1 2">
    <name type="scientific">Thiospirillum jenense</name>
    <dbReference type="NCBI Taxonomy" id="1653858"/>
    <lineage>
        <taxon>Bacteria</taxon>
        <taxon>Pseudomonadati</taxon>
        <taxon>Pseudomonadota</taxon>
        <taxon>Gammaproteobacteria</taxon>
        <taxon>Chromatiales</taxon>
        <taxon>Chromatiaceae</taxon>
        <taxon>Thiospirillum</taxon>
    </lineage>
</organism>
<dbReference type="AlphaFoldDB" id="A0A839H2V2"/>
<name>A0A839H2V2_9GAMM</name>
<dbReference type="PROSITE" id="PS51257">
    <property type="entry name" value="PROKAR_LIPOPROTEIN"/>
    <property type="match status" value="1"/>
</dbReference>
<gene>
    <name evidence="1" type="primary">bamC</name>
    <name evidence="1" type="ORF">HUK38_00830</name>
</gene>
<accession>A0A839H2V2</accession>